<dbReference type="EMBL" id="JARBDR010000917">
    <property type="protein sequence ID" value="KAJ8302678.1"/>
    <property type="molecule type" value="Genomic_DNA"/>
</dbReference>
<protein>
    <submittedName>
        <fullName evidence="2">Uncharacterized protein</fullName>
    </submittedName>
</protein>
<gene>
    <name evidence="2" type="ORF">KUTeg_019074</name>
</gene>
<feature type="transmembrane region" description="Helical" evidence="1">
    <location>
        <begin position="326"/>
        <end position="346"/>
    </location>
</feature>
<name>A0ABQ9EBG8_TEGGR</name>
<keyword evidence="3" id="KW-1185">Reference proteome</keyword>
<accession>A0ABQ9EBG8</accession>
<evidence type="ECO:0000313" key="2">
    <source>
        <dbReference type="EMBL" id="KAJ8302678.1"/>
    </source>
</evidence>
<evidence type="ECO:0000313" key="3">
    <source>
        <dbReference type="Proteomes" id="UP001217089"/>
    </source>
</evidence>
<comment type="caution">
    <text evidence="2">The sequence shown here is derived from an EMBL/GenBank/DDBJ whole genome shotgun (WGS) entry which is preliminary data.</text>
</comment>
<keyword evidence="1" id="KW-1133">Transmembrane helix</keyword>
<dbReference type="Proteomes" id="UP001217089">
    <property type="component" value="Unassembled WGS sequence"/>
</dbReference>
<keyword evidence="1" id="KW-0472">Membrane</keyword>
<evidence type="ECO:0000256" key="1">
    <source>
        <dbReference type="SAM" id="Phobius"/>
    </source>
</evidence>
<keyword evidence="1" id="KW-0812">Transmembrane</keyword>
<proteinExistence type="predicted"/>
<reference evidence="2 3" key="1">
    <citation type="submission" date="2022-12" db="EMBL/GenBank/DDBJ databases">
        <title>Chromosome-level genome of Tegillarca granosa.</title>
        <authorList>
            <person name="Kim J."/>
        </authorList>
    </citation>
    <scope>NUCLEOTIDE SEQUENCE [LARGE SCALE GENOMIC DNA]</scope>
    <source>
        <strain evidence="2">Teg-2019</strain>
        <tissue evidence="2">Adductor muscle</tissue>
    </source>
</reference>
<sequence length="370" mass="41727">MFHPGSHGWTGPCCIGNSFTNAMLRIKVWGPNDLGVPDFLYNWRKINTSDEVTFKEVPHGLGDYPDLIVVQVQGSQSFTSEAQGSASKLNIMDSFIHMGGVVFGYSDKSVRIWYPGRFNTSLKRECHDRSADKLYYTSEGFWAMNEITNDGWGNNNIKGVTSGYFRILAWKRLDNWCTETRISESKEIRVISDFDNSYVTVEVEAVDGSNDGFRFYGIGSVMNDGQIGDYGGLVYAYSDQKLLYWIPKSSILSGQAINIGGIWGRGLYNQTTDDVKIRVRVFNVPTNVRVCRMKEIVLEDFRVNKKSTSSYKRSKISVYDSRTSSVSVGSFGAFIIVTVIAVIIIPDLQNLFKHLKIGYRNLKLKVTDML</sequence>
<organism evidence="2 3">
    <name type="scientific">Tegillarca granosa</name>
    <name type="common">Malaysian cockle</name>
    <name type="synonym">Anadara granosa</name>
    <dbReference type="NCBI Taxonomy" id="220873"/>
    <lineage>
        <taxon>Eukaryota</taxon>
        <taxon>Metazoa</taxon>
        <taxon>Spiralia</taxon>
        <taxon>Lophotrochozoa</taxon>
        <taxon>Mollusca</taxon>
        <taxon>Bivalvia</taxon>
        <taxon>Autobranchia</taxon>
        <taxon>Pteriomorphia</taxon>
        <taxon>Arcoida</taxon>
        <taxon>Arcoidea</taxon>
        <taxon>Arcidae</taxon>
        <taxon>Tegillarca</taxon>
    </lineage>
</organism>